<dbReference type="GO" id="GO:0006424">
    <property type="term" value="P:glutamyl-tRNA aminoacylation"/>
    <property type="evidence" value="ECO:0007669"/>
    <property type="project" value="InterPro"/>
</dbReference>
<evidence type="ECO:0000256" key="3">
    <source>
        <dbReference type="ARBA" id="ARBA00022741"/>
    </source>
</evidence>
<dbReference type="InterPro" id="IPR000924">
    <property type="entry name" value="Glu/Gln-tRNA-synth"/>
</dbReference>
<dbReference type="Pfam" id="PF00749">
    <property type="entry name" value="tRNA-synt_1c"/>
    <property type="match status" value="2"/>
</dbReference>
<keyword evidence="2 7" id="KW-0479">Metal-binding</keyword>
<dbReference type="InterPro" id="IPR014729">
    <property type="entry name" value="Rossmann-like_a/b/a_fold"/>
</dbReference>
<dbReference type="NCBIfam" id="TIGR03838">
    <property type="entry name" value="queuosine_YadB"/>
    <property type="match status" value="1"/>
</dbReference>
<comment type="function">
    <text evidence="7">Catalyzes the tRNA-independent activation of glutamate in presence of ATP and the subsequent transfer of glutamate onto a tRNA(Asp). Glutamate is transferred on the 2-amino-5-(4,5-dihydroxy-2-cyclopenten-1-yl) moiety of the queuosine in the wobble position of the QUC anticodon.</text>
</comment>
<reference evidence="10 11" key="1">
    <citation type="submission" date="2020-02" db="EMBL/GenBank/DDBJ databases">
        <authorList>
            <person name="Zhang X.-Y."/>
        </authorList>
    </citation>
    <scope>NUCLEOTIDE SEQUENCE [LARGE SCALE GENOMIC DNA]</scope>
    <source>
        <strain evidence="10 11">C33</strain>
    </source>
</reference>
<evidence type="ECO:0000256" key="2">
    <source>
        <dbReference type="ARBA" id="ARBA00022723"/>
    </source>
</evidence>
<protein>
    <recommendedName>
        <fullName evidence="7">Glutamyl-Q tRNA(Asp) synthetase</fullName>
        <shortName evidence="7">Glu-Q-RSs</shortName>
        <ecNumber evidence="7">6.1.1.-</ecNumber>
    </recommendedName>
</protein>
<feature type="domain" description="Glutamyl/glutaminyl-tRNA synthetase class Ib catalytic" evidence="9">
    <location>
        <begin position="16"/>
        <end position="114"/>
    </location>
</feature>
<feature type="binding site" evidence="7">
    <location>
        <position position="52"/>
    </location>
    <ligand>
        <name>L-glutamate</name>
        <dbReference type="ChEBI" id="CHEBI:29985"/>
    </ligand>
</feature>
<keyword evidence="11" id="KW-1185">Reference proteome</keyword>
<organism evidence="10 11">
    <name type="scientific">Wenzhouxiangella limi</name>
    <dbReference type="NCBI Taxonomy" id="2707351"/>
    <lineage>
        <taxon>Bacteria</taxon>
        <taxon>Pseudomonadati</taxon>
        <taxon>Pseudomonadota</taxon>
        <taxon>Gammaproteobacteria</taxon>
        <taxon>Chromatiales</taxon>
        <taxon>Wenzhouxiangellaceae</taxon>
        <taxon>Wenzhouxiangella</taxon>
    </lineage>
</organism>
<dbReference type="GO" id="GO:0005829">
    <property type="term" value="C:cytosol"/>
    <property type="evidence" value="ECO:0007669"/>
    <property type="project" value="TreeGrafter"/>
</dbReference>
<feature type="binding site" evidence="7">
    <location>
        <position position="179"/>
    </location>
    <ligand>
        <name>L-glutamate</name>
        <dbReference type="ChEBI" id="CHEBI:29985"/>
    </ligand>
</feature>
<comment type="cofactor">
    <cofactor evidence="7">
        <name>Zn(2+)</name>
        <dbReference type="ChEBI" id="CHEBI:29105"/>
    </cofactor>
    <text evidence="7">Binds 1 zinc ion per subunit.</text>
</comment>
<feature type="binding site" evidence="7">
    <location>
        <position position="125"/>
    </location>
    <ligand>
        <name>Zn(2+)</name>
        <dbReference type="ChEBI" id="CHEBI:29105"/>
    </ligand>
</feature>
<dbReference type="GO" id="GO:0008270">
    <property type="term" value="F:zinc ion binding"/>
    <property type="evidence" value="ECO:0007669"/>
    <property type="project" value="UniProtKB-UniRule"/>
</dbReference>
<feature type="domain" description="Glutamyl/glutaminyl-tRNA synthetase class Ib catalytic" evidence="9">
    <location>
        <begin position="134"/>
        <end position="239"/>
    </location>
</feature>
<proteinExistence type="inferred from homology"/>
<evidence type="ECO:0000313" key="11">
    <source>
        <dbReference type="Proteomes" id="UP000484885"/>
    </source>
</evidence>
<gene>
    <name evidence="7" type="primary">gluQ</name>
    <name evidence="10" type="ORF">G3I74_02970</name>
</gene>
<dbReference type="PRINTS" id="PR00987">
    <property type="entry name" value="TRNASYNTHGLU"/>
</dbReference>
<evidence type="ECO:0000256" key="5">
    <source>
        <dbReference type="ARBA" id="ARBA00022840"/>
    </source>
</evidence>
<feature type="binding site" evidence="7">
    <location>
        <position position="108"/>
    </location>
    <ligand>
        <name>Zn(2+)</name>
        <dbReference type="ChEBI" id="CHEBI:29105"/>
    </ligand>
</feature>
<dbReference type="InterPro" id="IPR022380">
    <property type="entry name" value="Glu-Q_tRNA(Asp)_Synthase"/>
</dbReference>
<evidence type="ECO:0000256" key="7">
    <source>
        <dbReference type="HAMAP-Rule" id="MF_01428"/>
    </source>
</evidence>
<dbReference type="GO" id="GO:0006400">
    <property type="term" value="P:tRNA modification"/>
    <property type="evidence" value="ECO:0007669"/>
    <property type="project" value="InterPro"/>
</dbReference>
<dbReference type="AlphaFoldDB" id="A0A845V356"/>
<keyword evidence="1 7" id="KW-0436">Ligase</keyword>
<dbReference type="NCBIfam" id="NF004314">
    <property type="entry name" value="PRK05710.1-3"/>
    <property type="match status" value="1"/>
</dbReference>
<evidence type="ECO:0000313" key="10">
    <source>
        <dbReference type="EMBL" id="NDY94691.1"/>
    </source>
</evidence>
<evidence type="ECO:0000256" key="6">
    <source>
        <dbReference type="ARBA" id="ARBA00023146"/>
    </source>
</evidence>
<keyword evidence="6 7" id="KW-0030">Aminoacyl-tRNA synthetase</keyword>
<dbReference type="InterPro" id="IPR020058">
    <property type="entry name" value="Glu/Gln-tRNA-synth_Ib_cat-dom"/>
</dbReference>
<name>A0A845V356_9GAMM</name>
<comment type="caution">
    <text evidence="10">The sequence shown here is derived from an EMBL/GenBank/DDBJ whole genome shotgun (WGS) entry which is preliminary data.</text>
</comment>
<comment type="similarity">
    <text evidence="7">Belongs to the class-I aminoacyl-tRNA synthetase family. GluQ subfamily.</text>
</comment>
<dbReference type="PANTHER" id="PTHR43311">
    <property type="entry name" value="GLUTAMATE--TRNA LIGASE"/>
    <property type="match status" value="1"/>
</dbReference>
<dbReference type="EC" id="6.1.1.-" evidence="7"/>
<feature type="short sequence motif" description="'KMSKS' region" evidence="7">
    <location>
        <begin position="235"/>
        <end position="239"/>
    </location>
</feature>
<dbReference type="Proteomes" id="UP000484885">
    <property type="component" value="Unassembled WGS sequence"/>
</dbReference>
<evidence type="ECO:0000259" key="9">
    <source>
        <dbReference type="Pfam" id="PF00749"/>
    </source>
</evidence>
<feature type="binding site" evidence="7">
    <location>
        <position position="110"/>
    </location>
    <ligand>
        <name>Zn(2+)</name>
        <dbReference type="ChEBI" id="CHEBI:29105"/>
    </ligand>
</feature>
<dbReference type="GO" id="GO:0004818">
    <property type="term" value="F:glutamate-tRNA ligase activity"/>
    <property type="evidence" value="ECO:0007669"/>
    <property type="project" value="TreeGrafter"/>
</dbReference>
<dbReference type="PANTHER" id="PTHR43311:SF1">
    <property type="entry name" value="GLUTAMYL-Q TRNA(ASP) SYNTHETASE"/>
    <property type="match status" value="1"/>
</dbReference>
<dbReference type="GO" id="GO:0005524">
    <property type="term" value="F:ATP binding"/>
    <property type="evidence" value="ECO:0007669"/>
    <property type="project" value="UniProtKB-KW"/>
</dbReference>
<evidence type="ECO:0000256" key="8">
    <source>
        <dbReference type="RuleBase" id="RU363037"/>
    </source>
</evidence>
<feature type="short sequence motif" description="'HIGH' region" evidence="7">
    <location>
        <begin position="19"/>
        <end position="29"/>
    </location>
</feature>
<feature type="binding site" evidence="7">
    <location>
        <position position="197"/>
    </location>
    <ligand>
        <name>L-glutamate</name>
        <dbReference type="ChEBI" id="CHEBI:29985"/>
    </ligand>
</feature>
<keyword evidence="8" id="KW-0648">Protein biosynthesis</keyword>
<dbReference type="Gene3D" id="3.40.50.620">
    <property type="entry name" value="HUPs"/>
    <property type="match status" value="1"/>
</dbReference>
<feature type="binding site" evidence="7">
    <location>
        <begin position="16"/>
        <end position="20"/>
    </location>
    <ligand>
        <name>L-glutamate</name>
        <dbReference type="ChEBI" id="CHEBI:29985"/>
    </ligand>
</feature>
<feature type="binding site" evidence="7">
    <location>
        <position position="238"/>
    </location>
    <ligand>
        <name>ATP</name>
        <dbReference type="ChEBI" id="CHEBI:30616"/>
    </ligand>
</feature>
<dbReference type="EMBL" id="JAAGSC010000031">
    <property type="protein sequence ID" value="NDY94691.1"/>
    <property type="molecule type" value="Genomic_DNA"/>
</dbReference>
<sequence length="305" mass="32722">MVEAPCALEVSTPVGRFAPSPTGDLHFGSLVAAVGSFLDARARQGQWLVRIEDIDPPREVAGAAERQLAALAKFGMTPDRPIMYQSRSRLRHEAALDQLLDLALAYPCGCSRKDLPPDGIYPGTCRSGIPEGRQPRSVRFAVGESEVAFDDRALGLQRQVPARQSGDFIIRRADGLIAYQLAVVIDDAAAGVTDVVRGADLLDSTARQILLQRALGFSTPRYLHLPVIVDANGRKLSKSRAADPVAALPAGATLALALEALGHPPPPGCQNLASLWTWALEHWKPARIPLGPVTVHDGRVESYTP</sequence>
<dbReference type="InterPro" id="IPR049940">
    <property type="entry name" value="GluQ/Sye"/>
</dbReference>
<evidence type="ECO:0000256" key="1">
    <source>
        <dbReference type="ARBA" id="ARBA00022598"/>
    </source>
</evidence>
<evidence type="ECO:0000256" key="4">
    <source>
        <dbReference type="ARBA" id="ARBA00022833"/>
    </source>
</evidence>
<keyword evidence="3 7" id="KW-0547">Nucleotide-binding</keyword>
<keyword evidence="5 7" id="KW-0067">ATP-binding</keyword>
<dbReference type="SUPFAM" id="SSF52374">
    <property type="entry name" value="Nucleotidylyl transferase"/>
    <property type="match status" value="1"/>
</dbReference>
<accession>A0A845V356</accession>
<keyword evidence="4 7" id="KW-0862">Zinc</keyword>
<feature type="binding site" evidence="7">
    <location>
        <position position="121"/>
    </location>
    <ligand>
        <name>Zn(2+)</name>
        <dbReference type="ChEBI" id="CHEBI:29105"/>
    </ligand>
</feature>
<dbReference type="HAMAP" id="MF_01428">
    <property type="entry name" value="Glu_Q_tRNA_synth"/>
    <property type="match status" value="1"/>
</dbReference>